<dbReference type="EMBL" id="BPLR01013757">
    <property type="protein sequence ID" value="GIY63558.1"/>
    <property type="molecule type" value="Genomic_DNA"/>
</dbReference>
<organism evidence="1 2">
    <name type="scientific">Caerostris extrusa</name>
    <name type="common">Bark spider</name>
    <name type="synonym">Caerostris bankana</name>
    <dbReference type="NCBI Taxonomy" id="172846"/>
    <lineage>
        <taxon>Eukaryota</taxon>
        <taxon>Metazoa</taxon>
        <taxon>Ecdysozoa</taxon>
        <taxon>Arthropoda</taxon>
        <taxon>Chelicerata</taxon>
        <taxon>Arachnida</taxon>
        <taxon>Araneae</taxon>
        <taxon>Araneomorphae</taxon>
        <taxon>Entelegynae</taxon>
        <taxon>Araneoidea</taxon>
        <taxon>Araneidae</taxon>
        <taxon>Caerostris</taxon>
    </lineage>
</organism>
<name>A0AAV4V131_CAEEX</name>
<evidence type="ECO:0000313" key="1">
    <source>
        <dbReference type="EMBL" id="GIY63558.1"/>
    </source>
</evidence>
<dbReference type="Proteomes" id="UP001054945">
    <property type="component" value="Unassembled WGS sequence"/>
</dbReference>
<sequence>MSSKRCKGGVRGVLELGVQGGLKRLKQTGKRGARDLASDPEIQFPSNTLPRKAILNEIYQLHFLSVGFNLMFTPPTTLTSALCTIKRTKGKRGGDPRGGAGSLS</sequence>
<reference evidence="1 2" key="1">
    <citation type="submission" date="2021-06" db="EMBL/GenBank/DDBJ databases">
        <title>Caerostris extrusa draft genome.</title>
        <authorList>
            <person name="Kono N."/>
            <person name="Arakawa K."/>
        </authorList>
    </citation>
    <scope>NUCLEOTIDE SEQUENCE [LARGE SCALE GENOMIC DNA]</scope>
</reference>
<comment type="caution">
    <text evidence="1">The sequence shown here is derived from an EMBL/GenBank/DDBJ whole genome shotgun (WGS) entry which is preliminary data.</text>
</comment>
<protein>
    <submittedName>
        <fullName evidence="1">Uncharacterized protein</fullName>
    </submittedName>
</protein>
<evidence type="ECO:0000313" key="2">
    <source>
        <dbReference type="Proteomes" id="UP001054945"/>
    </source>
</evidence>
<dbReference type="AlphaFoldDB" id="A0AAV4V131"/>
<proteinExistence type="predicted"/>
<keyword evidence="2" id="KW-1185">Reference proteome</keyword>
<accession>A0AAV4V131</accession>
<gene>
    <name evidence="1" type="ORF">CEXT_122791</name>
</gene>